<dbReference type="AlphaFoldDB" id="A0A396AHC3"/>
<dbReference type="EMBL" id="QRHP01000001">
    <property type="protein sequence ID" value="RHF87307.1"/>
    <property type="molecule type" value="Genomic_DNA"/>
</dbReference>
<evidence type="ECO:0000313" key="3">
    <source>
        <dbReference type="Proteomes" id="UP000266391"/>
    </source>
</evidence>
<dbReference type="PRINTS" id="PR00394">
    <property type="entry name" value="RHSPROTEIN"/>
</dbReference>
<evidence type="ECO:0000313" key="2">
    <source>
        <dbReference type="EMBL" id="RHF87307.1"/>
    </source>
</evidence>
<evidence type="ECO:0000313" key="1">
    <source>
        <dbReference type="EMBL" id="RHD05859.1"/>
    </source>
</evidence>
<gene>
    <name evidence="2" type="ORF">DW654_00605</name>
    <name evidence="1" type="ORF">DW813_02720</name>
</gene>
<comment type="caution">
    <text evidence="1">The sequence shown here is derived from an EMBL/GenBank/DDBJ whole genome shotgun (WGS) entry which is preliminary data.</text>
</comment>
<dbReference type="NCBIfam" id="TIGR03696">
    <property type="entry name" value="Rhs_assc_core"/>
    <property type="match status" value="1"/>
</dbReference>
<dbReference type="Proteomes" id="UP000266391">
    <property type="component" value="Unassembled WGS sequence"/>
</dbReference>
<dbReference type="InterPro" id="IPR050708">
    <property type="entry name" value="T6SS_VgrG/RHS"/>
</dbReference>
<dbReference type="InterPro" id="IPR022385">
    <property type="entry name" value="Rhs_assc_core"/>
</dbReference>
<accession>A0A396AHC3</accession>
<evidence type="ECO:0000313" key="4">
    <source>
        <dbReference type="Proteomes" id="UP000283701"/>
    </source>
</evidence>
<sequence length="306" mass="35892">MLKEVIRPDQSAIRFKYDAFGRRTEKVVTGKKREKVIRFLWNGNMPFHEWEEMREADRKQPKVKVEYQADFMQRLAEREAEKARQKAGQKQPENLITWVFQDDFIPRGKLTRTGNYSIISDYLGTPVEAYDGEGIKVWERELDIYGRVKNVGKGSDRSAAPETGEQCFIPFRFQGQYEDKEIGLYYNRFRYYDPSLGQYTQQDPIGLAGGNPTLYGYVFNTMWELDPFGLDWKDLLETGLGHHLFPRSVAKKLGIEEWAKLTAYSWYPYETAGSGRFIKNFIVFLLSKEYLSTEANLWEHWKIFGS</sequence>
<dbReference type="PANTHER" id="PTHR32305:SF15">
    <property type="entry name" value="PROTEIN RHSA-RELATED"/>
    <property type="match status" value="1"/>
</dbReference>
<dbReference type="PANTHER" id="PTHR32305">
    <property type="match status" value="1"/>
</dbReference>
<name>A0A396AHC3_9FIRM</name>
<protein>
    <submittedName>
        <fullName evidence="1">RHS repeat-associated core domain-containing protein</fullName>
    </submittedName>
</protein>
<dbReference type="InterPro" id="IPR006530">
    <property type="entry name" value="YD"/>
</dbReference>
<organism evidence="1 3">
    <name type="scientific">Roseburia inulinivorans</name>
    <dbReference type="NCBI Taxonomy" id="360807"/>
    <lineage>
        <taxon>Bacteria</taxon>
        <taxon>Bacillati</taxon>
        <taxon>Bacillota</taxon>
        <taxon>Clostridia</taxon>
        <taxon>Lachnospirales</taxon>
        <taxon>Lachnospiraceae</taxon>
        <taxon>Roseburia</taxon>
    </lineage>
</organism>
<dbReference type="Proteomes" id="UP000283701">
    <property type="component" value="Unassembled WGS sequence"/>
</dbReference>
<dbReference type="NCBIfam" id="TIGR01643">
    <property type="entry name" value="YD_repeat_2x"/>
    <property type="match status" value="1"/>
</dbReference>
<reference evidence="3 4" key="1">
    <citation type="submission" date="2018-08" db="EMBL/GenBank/DDBJ databases">
        <title>A genome reference for cultivated species of the human gut microbiota.</title>
        <authorList>
            <person name="Zou Y."/>
            <person name="Xue W."/>
            <person name="Luo G."/>
        </authorList>
    </citation>
    <scope>NUCLEOTIDE SEQUENCE [LARGE SCALE GENOMIC DNA]</scope>
    <source>
        <strain evidence="2 4">AM23-23AC</strain>
        <strain evidence="1 3">AM32-8LB</strain>
    </source>
</reference>
<dbReference type="EMBL" id="QSIQ01000002">
    <property type="protein sequence ID" value="RHD05859.1"/>
    <property type="molecule type" value="Genomic_DNA"/>
</dbReference>
<dbReference type="Gene3D" id="2.180.10.10">
    <property type="entry name" value="RHS repeat-associated core"/>
    <property type="match status" value="1"/>
</dbReference>
<proteinExistence type="predicted"/>
<dbReference type="RefSeq" id="WP_118091993.1">
    <property type="nucleotide sequence ID" value="NZ_QRHP01000001.1"/>
</dbReference>